<dbReference type="GO" id="GO:0006357">
    <property type="term" value="P:regulation of transcription by RNA polymerase II"/>
    <property type="evidence" value="ECO:0007669"/>
    <property type="project" value="TreeGrafter"/>
</dbReference>
<evidence type="ECO:0000313" key="3">
    <source>
        <dbReference type="Proteomes" id="UP000299102"/>
    </source>
</evidence>
<name>A0A4C1VUT0_EUMVA</name>
<evidence type="ECO:0000313" key="2">
    <source>
        <dbReference type="EMBL" id="GBP41624.1"/>
    </source>
</evidence>
<organism evidence="2 3">
    <name type="scientific">Eumeta variegata</name>
    <name type="common">Bagworm moth</name>
    <name type="synonym">Eumeta japonica</name>
    <dbReference type="NCBI Taxonomy" id="151549"/>
    <lineage>
        <taxon>Eukaryota</taxon>
        <taxon>Metazoa</taxon>
        <taxon>Ecdysozoa</taxon>
        <taxon>Arthropoda</taxon>
        <taxon>Hexapoda</taxon>
        <taxon>Insecta</taxon>
        <taxon>Pterygota</taxon>
        <taxon>Neoptera</taxon>
        <taxon>Endopterygota</taxon>
        <taxon>Lepidoptera</taxon>
        <taxon>Glossata</taxon>
        <taxon>Ditrysia</taxon>
        <taxon>Tineoidea</taxon>
        <taxon>Psychidae</taxon>
        <taxon>Oiketicinae</taxon>
        <taxon>Eumeta</taxon>
    </lineage>
</organism>
<dbReference type="Proteomes" id="UP000299102">
    <property type="component" value="Unassembled WGS sequence"/>
</dbReference>
<dbReference type="AlphaFoldDB" id="A0A4C1VUT0"/>
<dbReference type="InterPro" id="IPR008906">
    <property type="entry name" value="HATC_C_dom"/>
</dbReference>
<dbReference type="PANTHER" id="PTHR46169:SF29">
    <property type="entry name" value="DNA REPLICATION-RELATED ELEMENT FACTOR, ISOFORM A"/>
    <property type="match status" value="1"/>
</dbReference>
<dbReference type="InterPro" id="IPR012337">
    <property type="entry name" value="RNaseH-like_sf"/>
</dbReference>
<keyword evidence="3" id="KW-1185">Reference proteome</keyword>
<sequence>MLTAVKLNIIKDVAHVLRPLEAMTREASAEHYITISKVVPMVSCAIDQYNEMRVISSTAGDLKINIALEIEKRFGQLEYNMLLAVSTLLDPRFKNLHFKKPDACAKAMSRIRKFILEYKSAASAATVSSTSSEDEDKGEFDFRKHHKSLAHTQIKRKKSDGDDELTLYLSAPVNTLKVKVLETWQEVQDAPPMLTSSEVGCLCEIIQLLQPFERLTKEICGQNYFTVSKVIPLVSCFRGMLEKYLPSFESTFSLKAEIEKEVSKRFDKLEQCSSLAIATALDPRFKLIHFKNAAAKGKVINYINNYLTNNLTNVANDSSDESEKGDNTEGDIWSYHKVLTHNNIKNKTKDKTKAETEFHMFMSSPVTPIKGNALEMWDDMKGLFPGLYILAMIYLPIVATSVPSERLFSEAGATITQERNRLLGTRLSKLLFLNSLLKK</sequence>
<dbReference type="InterPro" id="IPR052717">
    <property type="entry name" value="Vacuolar_transposase_reg"/>
</dbReference>
<reference evidence="2 3" key="1">
    <citation type="journal article" date="2019" name="Commun. Biol.">
        <title>The bagworm genome reveals a unique fibroin gene that provides high tensile strength.</title>
        <authorList>
            <person name="Kono N."/>
            <person name="Nakamura H."/>
            <person name="Ohtoshi R."/>
            <person name="Tomita M."/>
            <person name="Numata K."/>
            <person name="Arakawa K."/>
        </authorList>
    </citation>
    <scope>NUCLEOTIDE SEQUENCE [LARGE SCALE GENOMIC DNA]</scope>
</reference>
<dbReference type="GO" id="GO:0005634">
    <property type="term" value="C:nucleus"/>
    <property type="evidence" value="ECO:0007669"/>
    <property type="project" value="TreeGrafter"/>
</dbReference>
<accession>A0A4C1VUT0</accession>
<dbReference type="PANTHER" id="PTHR46169">
    <property type="entry name" value="DNA REPLICATION-RELATED ELEMENT FACTOR, ISOFORM A"/>
    <property type="match status" value="1"/>
</dbReference>
<dbReference type="OrthoDB" id="2438421at2759"/>
<protein>
    <submittedName>
        <fullName evidence="2">Zinc finger BED domain-containing protein 1</fullName>
    </submittedName>
</protein>
<comment type="caution">
    <text evidence="2">The sequence shown here is derived from an EMBL/GenBank/DDBJ whole genome shotgun (WGS) entry which is preliminary data.</text>
</comment>
<gene>
    <name evidence="2" type="primary">ZBED1</name>
    <name evidence="2" type="ORF">EVAR_34057_1</name>
</gene>
<dbReference type="STRING" id="151549.A0A4C1VUT0"/>
<feature type="domain" description="HAT C-terminal dimerisation" evidence="1">
    <location>
        <begin position="358"/>
        <end position="435"/>
    </location>
</feature>
<dbReference type="SUPFAM" id="SSF53098">
    <property type="entry name" value="Ribonuclease H-like"/>
    <property type="match status" value="2"/>
</dbReference>
<evidence type="ECO:0000259" key="1">
    <source>
        <dbReference type="Pfam" id="PF05699"/>
    </source>
</evidence>
<dbReference type="EMBL" id="BGZK01000402">
    <property type="protein sequence ID" value="GBP41624.1"/>
    <property type="molecule type" value="Genomic_DNA"/>
</dbReference>
<proteinExistence type="predicted"/>
<dbReference type="Pfam" id="PF05699">
    <property type="entry name" value="Dimer_Tnp_hAT"/>
    <property type="match status" value="1"/>
</dbReference>
<dbReference type="GO" id="GO:0046983">
    <property type="term" value="F:protein dimerization activity"/>
    <property type="evidence" value="ECO:0007669"/>
    <property type="project" value="InterPro"/>
</dbReference>